<protein>
    <recommendedName>
        <fullName evidence="3">Tetratricopeptide repeat protein 39C</fullName>
    </recommendedName>
</protein>
<gene>
    <name evidence="1" type="ORF">HMPREF1544_06094</name>
</gene>
<evidence type="ECO:0000313" key="1">
    <source>
        <dbReference type="EMBL" id="EPB87070.1"/>
    </source>
</evidence>
<organism evidence="1 2">
    <name type="scientific">Mucor circinelloides f. circinelloides (strain 1006PhL)</name>
    <name type="common">Mucormycosis agent</name>
    <name type="synonym">Calyptromyces circinelloides</name>
    <dbReference type="NCBI Taxonomy" id="1220926"/>
    <lineage>
        <taxon>Eukaryota</taxon>
        <taxon>Fungi</taxon>
        <taxon>Fungi incertae sedis</taxon>
        <taxon>Mucoromycota</taxon>
        <taxon>Mucoromycotina</taxon>
        <taxon>Mucoromycetes</taxon>
        <taxon>Mucorales</taxon>
        <taxon>Mucorineae</taxon>
        <taxon>Mucoraceae</taxon>
        <taxon>Mucor</taxon>
    </lineage>
</organism>
<dbReference type="AlphaFoldDB" id="S2K4C8"/>
<dbReference type="Pfam" id="PF10300">
    <property type="entry name" value="Iml2-TPR_39"/>
    <property type="match status" value="1"/>
</dbReference>
<dbReference type="VEuPathDB" id="FungiDB:HMPREF1544_06094"/>
<dbReference type="OMA" id="CIFTQNE"/>
<evidence type="ECO:0008006" key="3">
    <source>
        <dbReference type="Google" id="ProtNLM"/>
    </source>
</evidence>
<dbReference type="OrthoDB" id="43460at2759"/>
<dbReference type="PANTHER" id="PTHR31859:SF1">
    <property type="entry name" value="TETRATRICOPEPTIDE REPEAT PROTEIN 39C"/>
    <property type="match status" value="1"/>
</dbReference>
<accession>S2K4C8</accession>
<sequence length="803" mass="91378">MNQLIPKESNEHYAPTSSVSLDCKSNQVLFDMGNIDPFKESMELQACNDAAVAQISVETEDDVETVSSASYRAIPTSLSLERQSGTDYGEEDIEDIDMDYDSGLPRETQVHLPAMEIVIRNLGILQERQKAQENAHLKPAKERCTHSTDTQDIDYSLEAPIDTQLYNSSLNNLDKNIKDIPVNNLGPREQEEADEHVRKGMKYMFDNKFLKAKSLFQKRCYSDPLYALGLGAMTFIKAIMTYNEDDIQLAMDTLTLSYNIAKIQIDNAAVKKPYKSTWSSYLPSMMSSNQTGLPDCPPVATMKTDDTNYSNDGPRFLPNGVLRANVVKAESCLLMGMLQMTQESVVGYVKCGLNLRRAYGCYTIVWQEYKRMGQEYTRYMDRDTVSAIQFGIGTVHLLLSSLPPKILKIFSTLGFKSDKQLGFALLKLCLEGKGIRSPLASLILLTYFSVLSSFVPQLYSKELMGPAVECLTNAQKNHPSSCFFLFYAARISRVARNLPLSTQSFTFAVDSSRGEWAHQAMSQMGNYEIGFNFALQLDWVSAEVYFEKLSKDKYYWSPAFCQYFIGACRGMLGKRTESILAFAEVPLLAKEQQRKSYIDVYVQQKVEFFQKSGYQDMDFCLPGLELLLVWNAFDQMQKNALEACLLIVQSTLELIYERERLEYNIRLRELVPSANPPDYYDQRAILLLIKASVLNALKRYSDSIAHLNWIMDHKHQLKSETWIIPFTYWESGVTSWGMKDYEKSRKVWEMALSCTKYAFEYRMAVRLSLALSKCDEIGVTVSKPKKQKGISTNGRKRMPIVPC</sequence>
<dbReference type="EMBL" id="KE123975">
    <property type="protein sequence ID" value="EPB87070.1"/>
    <property type="molecule type" value="Genomic_DNA"/>
</dbReference>
<dbReference type="eggNOG" id="KOG3783">
    <property type="taxonomic scope" value="Eukaryota"/>
</dbReference>
<reference evidence="2" key="1">
    <citation type="submission" date="2013-05" db="EMBL/GenBank/DDBJ databases">
        <title>The Genome sequence of Mucor circinelloides f. circinelloides 1006PhL.</title>
        <authorList>
            <consortium name="The Broad Institute Genomics Platform"/>
            <person name="Cuomo C."/>
            <person name="Earl A."/>
            <person name="Findley K."/>
            <person name="Lee S.C."/>
            <person name="Walker B."/>
            <person name="Young S."/>
            <person name="Zeng Q."/>
            <person name="Gargeya S."/>
            <person name="Fitzgerald M."/>
            <person name="Haas B."/>
            <person name="Abouelleil A."/>
            <person name="Allen A.W."/>
            <person name="Alvarado L."/>
            <person name="Arachchi H.M."/>
            <person name="Berlin A.M."/>
            <person name="Chapman S.B."/>
            <person name="Gainer-Dewar J."/>
            <person name="Goldberg J."/>
            <person name="Griggs A."/>
            <person name="Gujja S."/>
            <person name="Hansen M."/>
            <person name="Howarth C."/>
            <person name="Imamovic A."/>
            <person name="Ireland A."/>
            <person name="Larimer J."/>
            <person name="McCowan C."/>
            <person name="Murphy C."/>
            <person name="Pearson M."/>
            <person name="Poon T.W."/>
            <person name="Priest M."/>
            <person name="Roberts A."/>
            <person name="Saif S."/>
            <person name="Shea T."/>
            <person name="Sisk P."/>
            <person name="Sykes S."/>
            <person name="Wortman J."/>
            <person name="Nusbaum C."/>
            <person name="Birren B."/>
        </authorList>
    </citation>
    <scope>NUCLEOTIDE SEQUENCE [LARGE SCALE GENOMIC DNA]</scope>
    <source>
        <strain evidence="2">1006PhL</strain>
    </source>
</reference>
<dbReference type="InterPro" id="IPR019412">
    <property type="entry name" value="IML2/TPR_39"/>
</dbReference>
<evidence type="ECO:0000313" key="2">
    <source>
        <dbReference type="Proteomes" id="UP000014254"/>
    </source>
</evidence>
<dbReference type="InParanoid" id="S2K4C8"/>
<name>S2K4C8_MUCC1</name>
<dbReference type="PANTHER" id="PTHR31859">
    <property type="entry name" value="TETRATRICOPEPTIDE REPEAT PROTEIN 39 FAMILY MEMBER"/>
    <property type="match status" value="1"/>
</dbReference>
<dbReference type="Proteomes" id="UP000014254">
    <property type="component" value="Unassembled WGS sequence"/>
</dbReference>
<keyword evidence="2" id="KW-1185">Reference proteome</keyword>
<proteinExistence type="predicted"/>